<feature type="compositionally biased region" description="Acidic residues" evidence="5">
    <location>
        <begin position="161"/>
        <end position="171"/>
    </location>
</feature>
<evidence type="ECO:0000313" key="7">
    <source>
        <dbReference type="EMBL" id="RIX35375.1"/>
    </source>
</evidence>
<evidence type="ECO:0000256" key="4">
    <source>
        <dbReference type="PROSITE-ProRule" id="PRU00335"/>
    </source>
</evidence>
<dbReference type="Pfam" id="PF00440">
    <property type="entry name" value="TetR_N"/>
    <property type="match status" value="1"/>
</dbReference>
<dbReference type="SUPFAM" id="SSF48498">
    <property type="entry name" value="Tetracyclin repressor-like, C-terminal domain"/>
    <property type="match status" value="1"/>
</dbReference>
<evidence type="ECO:0000313" key="8">
    <source>
        <dbReference type="Proteomes" id="UP000285278"/>
    </source>
</evidence>
<keyword evidence="8" id="KW-1185">Reference proteome</keyword>
<evidence type="ECO:0000256" key="5">
    <source>
        <dbReference type="SAM" id="MobiDB-lite"/>
    </source>
</evidence>
<dbReference type="GO" id="GO:0000976">
    <property type="term" value="F:transcription cis-regulatory region binding"/>
    <property type="evidence" value="ECO:0007669"/>
    <property type="project" value="TreeGrafter"/>
</dbReference>
<dbReference type="PANTHER" id="PTHR30055">
    <property type="entry name" value="HTH-TYPE TRANSCRIPTIONAL REGULATOR RUTR"/>
    <property type="match status" value="1"/>
</dbReference>
<name>A0A418Q880_9CORY</name>
<evidence type="ECO:0000256" key="3">
    <source>
        <dbReference type="ARBA" id="ARBA00023163"/>
    </source>
</evidence>
<dbReference type="PROSITE" id="PS50977">
    <property type="entry name" value="HTH_TETR_2"/>
    <property type="match status" value="1"/>
</dbReference>
<dbReference type="PRINTS" id="PR00455">
    <property type="entry name" value="HTHTETR"/>
</dbReference>
<feature type="region of interest" description="Disordered" evidence="5">
    <location>
        <begin position="155"/>
        <end position="174"/>
    </location>
</feature>
<accession>A0A418Q880</accession>
<dbReference type="SUPFAM" id="SSF46689">
    <property type="entry name" value="Homeodomain-like"/>
    <property type="match status" value="1"/>
</dbReference>
<keyword evidence="2 4" id="KW-0238">DNA-binding</keyword>
<evidence type="ECO:0000259" key="6">
    <source>
        <dbReference type="PROSITE" id="PS50977"/>
    </source>
</evidence>
<feature type="DNA-binding region" description="H-T-H motif" evidence="4">
    <location>
        <begin position="25"/>
        <end position="44"/>
    </location>
</feature>
<dbReference type="EMBL" id="QXJK01000004">
    <property type="protein sequence ID" value="RIX35375.1"/>
    <property type="molecule type" value="Genomic_DNA"/>
</dbReference>
<dbReference type="GO" id="GO:0003700">
    <property type="term" value="F:DNA-binding transcription factor activity"/>
    <property type="evidence" value="ECO:0007669"/>
    <property type="project" value="TreeGrafter"/>
</dbReference>
<comment type="caution">
    <text evidence="7">The sequence shown here is derived from an EMBL/GenBank/DDBJ whole genome shotgun (WGS) entry which is preliminary data.</text>
</comment>
<keyword evidence="1" id="KW-0805">Transcription regulation</keyword>
<dbReference type="InterPro" id="IPR050109">
    <property type="entry name" value="HTH-type_TetR-like_transc_reg"/>
</dbReference>
<dbReference type="InterPro" id="IPR023772">
    <property type="entry name" value="DNA-bd_HTH_TetR-type_CS"/>
</dbReference>
<dbReference type="InterPro" id="IPR001647">
    <property type="entry name" value="HTH_TetR"/>
</dbReference>
<protein>
    <submittedName>
        <fullName evidence="7">TetR family transcriptional regulator</fullName>
    </submittedName>
</protein>
<dbReference type="AlphaFoldDB" id="A0A418Q880"/>
<dbReference type="PROSITE" id="PS01081">
    <property type="entry name" value="HTH_TETR_1"/>
    <property type="match status" value="1"/>
</dbReference>
<dbReference type="InterPro" id="IPR009057">
    <property type="entry name" value="Homeodomain-like_sf"/>
</dbReference>
<dbReference type="STRING" id="1451189.CFAL_04570"/>
<keyword evidence="3" id="KW-0804">Transcription</keyword>
<evidence type="ECO:0000256" key="1">
    <source>
        <dbReference type="ARBA" id="ARBA00023015"/>
    </source>
</evidence>
<organism evidence="7 8">
    <name type="scientific">Corynebacterium falsenii</name>
    <dbReference type="NCBI Taxonomy" id="108486"/>
    <lineage>
        <taxon>Bacteria</taxon>
        <taxon>Bacillati</taxon>
        <taxon>Actinomycetota</taxon>
        <taxon>Actinomycetes</taxon>
        <taxon>Mycobacteriales</taxon>
        <taxon>Corynebacteriaceae</taxon>
        <taxon>Corynebacterium</taxon>
    </lineage>
</organism>
<sequence>MQLNKPVILDAAQAILQEYGLADLTMRRLATSLSVAPGALYWHFPNKQALLGGVAQVMMEQVPSVTAGVTGAAGAANAAGVAGAEEYCAALLTAITSVRDGAEIMVAALASETMDRDVVAELAHLCEGGHHQAQALVRFVLGSAWDLQTRQTVRERLNPAEEADPAGDADDSTDRHEVLAGVRAIVAGWSS</sequence>
<gene>
    <name evidence="7" type="ORF">D3M95_05410</name>
</gene>
<proteinExistence type="predicted"/>
<dbReference type="OrthoDB" id="3819648at2"/>
<reference evidence="7 8" key="1">
    <citation type="submission" date="2018-09" db="EMBL/GenBank/DDBJ databases">
        <title>Optimization and identification of Corynebacterium falsenii FN1-14 from fish paste.</title>
        <authorList>
            <person name="Daroonpunt R."/>
            <person name="Tanasupawat S."/>
        </authorList>
    </citation>
    <scope>NUCLEOTIDE SEQUENCE [LARGE SCALE GENOMIC DNA]</scope>
    <source>
        <strain evidence="7 8">FN1-14</strain>
    </source>
</reference>
<dbReference type="Proteomes" id="UP000285278">
    <property type="component" value="Unassembled WGS sequence"/>
</dbReference>
<dbReference type="PANTHER" id="PTHR30055:SF151">
    <property type="entry name" value="TRANSCRIPTIONAL REGULATORY PROTEIN"/>
    <property type="match status" value="1"/>
</dbReference>
<feature type="domain" description="HTH tetR-type" evidence="6">
    <location>
        <begin position="2"/>
        <end position="62"/>
    </location>
</feature>
<dbReference type="Gene3D" id="1.10.357.10">
    <property type="entry name" value="Tetracycline Repressor, domain 2"/>
    <property type="match status" value="1"/>
</dbReference>
<dbReference type="Gene3D" id="1.10.10.60">
    <property type="entry name" value="Homeodomain-like"/>
    <property type="match status" value="1"/>
</dbReference>
<dbReference type="InterPro" id="IPR036271">
    <property type="entry name" value="Tet_transcr_reg_TetR-rel_C_sf"/>
</dbReference>
<evidence type="ECO:0000256" key="2">
    <source>
        <dbReference type="ARBA" id="ARBA00023125"/>
    </source>
</evidence>